<dbReference type="SUPFAM" id="SSF57756">
    <property type="entry name" value="Retrovirus zinc finger-like domains"/>
    <property type="match status" value="1"/>
</dbReference>
<organism evidence="4 5">
    <name type="scientific">Ditylenchus dipsaci</name>
    <dbReference type="NCBI Taxonomy" id="166011"/>
    <lineage>
        <taxon>Eukaryota</taxon>
        <taxon>Metazoa</taxon>
        <taxon>Ecdysozoa</taxon>
        <taxon>Nematoda</taxon>
        <taxon>Chromadorea</taxon>
        <taxon>Rhabditida</taxon>
        <taxon>Tylenchina</taxon>
        <taxon>Tylenchomorpha</taxon>
        <taxon>Sphaerularioidea</taxon>
        <taxon>Anguinidae</taxon>
        <taxon>Anguininae</taxon>
        <taxon>Ditylenchus</taxon>
    </lineage>
</organism>
<feature type="domain" description="CCHC-type" evidence="3">
    <location>
        <begin position="38"/>
        <end position="52"/>
    </location>
</feature>
<dbReference type="PROSITE" id="PS50158">
    <property type="entry name" value="ZF_CCHC"/>
    <property type="match status" value="1"/>
</dbReference>
<keyword evidence="1" id="KW-0862">Zinc</keyword>
<evidence type="ECO:0000256" key="1">
    <source>
        <dbReference type="PROSITE-ProRule" id="PRU00047"/>
    </source>
</evidence>
<name>A0A915DF32_9BILA</name>
<keyword evidence="1" id="KW-0479">Metal-binding</keyword>
<dbReference type="InterPro" id="IPR036875">
    <property type="entry name" value="Znf_CCHC_sf"/>
</dbReference>
<dbReference type="GO" id="GO:0019899">
    <property type="term" value="F:enzyme binding"/>
    <property type="evidence" value="ECO:0007669"/>
    <property type="project" value="UniProtKB-ARBA"/>
</dbReference>
<dbReference type="InterPro" id="IPR001878">
    <property type="entry name" value="Znf_CCHC"/>
</dbReference>
<evidence type="ECO:0000313" key="5">
    <source>
        <dbReference type="WBParaSite" id="jg18901"/>
    </source>
</evidence>
<evidence type="ECO:0000256" key="2">
    <source>
        <dbReference type="SAM" id="MobiDB-lite"/>
    </source>
</evidence>
<sequence>MREILGNTVEILVIGLPDAPNNLNLVDPRYSALAGRQCFVCGYRGHIVDTCPANVVLGLGLESVAHAMFAVKKVTPKRNVRFALITLSKDHGEMKSTKFWRNKPTGIRSIGAIGSRSRWIIKTKFEKWRFCPMVKYRSQWTLKSSKKQCTLSPSGTGGLKEGRPDSKVVDIGASSFEEGYPQTSSDTEPKVLDIGPGSFEEGRPQGGSNPGIEPIKFALCDYCGRYCHKGSLGWCELCLNYYFGE</sequence>
<keyword evidence="1" id="KW-0863">Zinc-finger</keyword>
<dbReference type="WBParaSite" id="jg18901">
    <property type="protein sequence ID" value="jg18901"/>
    <property type="gene ID" value="jg18901"/>
</dbReference>
<proteinExistence type="predicted"/>
<evidence type="ECO:0000313" key="4">
    <source>
        <dbReference type="Proteomes" id="UP000887574"/>
    </source>
</evidence>
<accession>A0A915DF32</accession>
<dbReference type="Proteomes" id="UP000887574">
    <property type="component" value="Unplaced"/>
</dbReference>
<dbReference type="AlphaFoldDB" id="A0A915DF32"/>
<protein>
    <submittedName>
        <fullName evidence="5">CCHC-type domain-containing protein</fullName>
    </submittedName>
</protein>
<feature type="region of interest" description="Disordered" evidence="2">
    <location>
        <begin position="178"/>
        <end position="209"/>
    </location>
</feature>
<evidence type="ECO:0000259" key="3">
    <source>
        <dbReference type="PROSITE" id="PS50158"/>
    </source>
</evidence>
<dbReference type="GO" id="GO:0003676">
    <property type="term" value="F:nucleic acid binding"/>
    <property type="evidence" value="ECO:0007669"/>
    <property type="project" value="InterPro"/>
</dbReference>
<dbReference type="GO" id="GO:0008270">
    <property type="term" value="F:zinc ion binding"/>
    <property type="evidence" value="ECO:0007669"/>
    <property type="project" value="UniProtKB-KW"/>
</dbReference>
<reference evidence="5" key="1">
    <citation type="submission" date="2022-11" db="UniProtKB">
        <authorList>
            <consortium name="WormBaseParasite"/>
        </authorList>
    </citation>
    <scope>IDENTIFICATION</scope>
</reference>
<keyword evidence="4" id="KW-1185">Reference proteome</keyword>